<dbReference type="RefSeq" id="WP_087456496.1">
    <property type="nucleotide sequence ID" value="NZ_CP021434.1"/>
</dbReference>
<evidence type="ECO:0000256" key="2">
    <source>
        <dbReference type="ARBA" id="ARBA00022704"/>
    </source>
</evidence>
<dbReference type="SUPFAM" id="SSF141066">
    <property type="entry name" value="ICP-like"/>
    <property type="match status" value="1"/>
</dbReference>
<evidence type="ECO:0008006" key="5">
    <source>
        <dbReference type="Google" id="ProtNLM"/>
    </source>
</evidence>
<evidence type="ECO:0000313" key="4">
    <source>
        <dbReference type="Proteomes" id="UP000195437"/>
    </source>
</evidence>
<dbReference type="Proteomes" id="UP000195437">
    <property type="component" value="Chromosome"/>
</dbReference>
<dbReference type="InterPro" id="IPR036331">
    <property type="entry name" value="Chagasin-like_sf"/>
</dbReference>
<protein>
    <recommendedName>
        <fullName evidence="5">Proteinase inhibitor I42 chagasin domain-containing protein</fullName>
    </recommendedName>
</protein>
<evidence type="ECO:0000313" key="3">
    <source>
        <dbReference type="EMBL" id="ARU61114.1"/>
    </source>
</evidence>
<gene>
    <name evidence="3" type="ORF">CBW65_08675</name>
</gene>
<dbReference type="KEGG" id="tum:CBW65_08675"/>
<name>A0A1Y0IP56_9BACL</name>
<dbReference type="AlphaFoldDB" id="A0A1Y0IP56"/>
<sequence length="98" mass="10547">MANQVIVATEASNGMVYTLDVGDVVRIELEEGGFVGYYYRVNEEPDPAVINFTDEGATYTGSLAKRVFTAEAIAAGTTSVVLERSPDGLIYTLTFQVS</sequence>
<evidence type="ECO:0000256" key="1">
    <source>
        <dbReference type="ARBA" id="ARBA00022690"/>
    </source>
</evidence>
<keyword evidence="1" id="KW-0646">Protease inhibitor</keyword>
<organism evidence="3 4">
    <name type="scientific">Tumebacillus avium</name>
    <dbReference type="NCBI Taxonomy" id="1903704"/>
    <lineage>
        <taxon>Bacteria</taxon>
        <taxon>Bacillati</taxon>
        <taxon>Bacillota</taxon>
        <taxon>Bacilli</taxon>
        <taxon>Bacillales</taxon>
        <taxon>Alicyclobacillaceae</taxon>
        <taxon>Tumebacillus</taxon>
    </lineage>
</organism>
<dbReference type="EMBL" id="CP021434">
    <property type="protein sequence ID" value="ARU61114.1"/>
    <property type="molecule type" value="Genomic_DNA"/>
</dbReference>
<dbReference type="Gene3D" id="2.60.40.2020">
    <property type="match status" value="1"/>
</dbReference>
<proteinExistence type="predicted"/>
<dbReference type="GO" id="GO:0004869">
    <property type="term" value="F:cysteine-type endopeptidase inhibitor activity"/>
    <property type="evidence" value="ECO:0007669"/>
    <property type="project" value="UniProtKB-KW"/>
</dbReference>
<reference evidence="4" key="1">
    <citation type="submission" date="2017-05" db="EMBL/GenBank/DDBJ databases">
        <authorList>
            <person name="Sung H."/>
        </authorList>
    </citation>
    <scope>NUCLEOTIDE SEQUENCE [LARGE SCALE GENOMIC DNA]</scope>
    <source>
        <strain evidence="4">AR23208</strain>
    </source>
</reference>
<accession>A0A1Y0IP56</accession>
<keyword evidence="4" id="KW-1185">Reference proteome</keyword>
<keyword evidence="2" id="KW-0789">Thiol protease inhibitor</keyword>